<dbReference type="Pfam" id="PF04464">
    <property type="entry name" value="Glyphos_transf"/>
    <property type="match status" value="1"/>
</dbReference>
<accession>A0AAV3WH55</accession>
<organism evidence="7 8">
    <name type="scientific">Acinetobacter johnsonii</name>
    <dbReference type="NCBI Taxonomy" id="40214"/>
    <lineage>
        <taxon>Bacteria</taxon>
        <taxon>Pseudomonadati</taxon>
        <taxon>Pseudomonadota</taxon>
        <taxon>Gammaproteobacteria</taxon>
        <taxon>Moraxellales</taxon>
        <taxon>Moraxellaceae</taxon>
        <taxon>Acinetobacter</taxon>
    </lineage>
</organism>
<evidence type="ECO:0000256" key="5">
    <source>
        <dbReference type="ARBA" id="ARBA00022944"/>
    </source>
</evidence>
<gene>
    <name evidence="7" type="ORF">AJO04nite_25630</name>
</gene>
<keyword evidence="6" id="KW-0472">Membrane</keyword>
<evidence type="ECO:0000256" key="3">
    <source>
        <dbReference type="ARBA" id="ARBA00022475"/>
    </source>
</evidence>
<comment type="similarity">
    <text evidence="2">Belongs to the CDP-glycerol glycerophosphotransferase family.</text>
</comment>
<keyword evidence="5" id="KW-0777">Teichoic acid biosynthesis</keyword>
<reference evidence="7 8" key="1">
    <citation type="submission" date="2019-07" db="EMBL/GenBank/DDBJ databases">
        <title>Whole genome shotgun sequence of Acinetobacter johnsonii NBRC 102197.</title>
        <authorList>
            <person name="Hosoyama A."/>
            <person name="Uohara A."/>
            <person name="Ohji S."/>
            <person name="Ichikawa N."/>
        </authorList>
    </citation>
    <scope>NUCLEOTIDE SEQUENCE [LARGE SCALE GENOMIC DNA]</scope>
    <source>
        <strain evidence="7 8">NBRC 102197</strain>
    </source>
</reference>
<evidence type="ECO:0000256" key="6">
    <source>
        <dbReference type="ARBA" id="ARBA00023136"/>
    </source>
</evidence>
<name>A0AAV3WH55_ACIJO</name>
<evidence type="ECO:0000256" key="2">
    <source>
        <dbReference type="ARBA" id="ARBA00010488"/>
    </source>
</evidence>
<dbReference type="GO" id="GO:0005886">
    <property type="term" value="C:plasma membrane"/>
    <property type="evidence" value="ECO:0007669"/>
    <property type="project" value="UniProtKB-SubCell"/>
</dbReference>
<dbReference type="GO" id="GO:0047355">
    <property type="term" value="F:CDP-glycerol glycerophosphotransferase activity"/>
    <property type="evidence" value="ECO:0007669"/>
    <property type="project" value="InterPro"/>
</dbReference>
<proteinExistence type="inferred from homology"/>
<dbReference type="InterPro" id="IPR007554">
    <property type="entry name" value="Glycerophosphate_synth"/>
</dbReference>
<evidence type="ECO:0000256" key="1">
    <source>
        <dbReference type="ARBA" id="ARBA00004202"/>
    </source>
</evidence>
<comment type="subcellular location">
    <subcellularLocation>
        <location evidence="1">Cell membrane</location>
        <topology evidence="1">Peripheral membrane protein</topology>
    </subcellularLocation>
</comment>
<dbReference type="AlphaFoldDB" id="A0AAV3WH55"/>
<sequence length="371" mass="44082">MIDKLFKQLVYFFSGWIKRDSSKWLFASHNDFGDNARYLFEDSYNPAGIRKIWIATNKHEYRLVKNLGYECYLKGSLKAKFHALTAKKYIYTCYVSDIGYQYSRNAICINLWHGIPLKKIEFDIQQGPLVKKFNGSWLSRLKHPEIYRKHDYVLCPSNYIYEYSFASAFKISEKQTLKFAYPRSIFLQNMTKQTKNTNFLYVPTWRDNGRDLLSLDILDLDLIDQFCRERDCYFNIKFHPNTNVEIDVNKYTNISVISNKDDPNRCLADADYLITDYSSIFFDYLVFNKPILFYVYDEIEYKSESREIYPEMGDIDCGVKIYTQAQLILTMGKFLTEKDSYTDRRKEVIKKFGLDSNEIDNSKLYKYLSEI</sequence>
<protein>
    <submittedName>
        <fullName evidence="7">Teichoic acid biosynthesis protein F</fullName>
    </submittedName>
</protein>
<evidence type="ECO:0000313" key="7">
    <source>
        <dbReference type="EMBL" id="GEK45305.1"/>
    </source>
</evidence>
<keyword evidence="4" id="KW-0808">Transferase</keyword>
<keyword evidence="3" id="KW-1003">Cell membrane</keyword>
<dbReference type="InterPro" id="IPR051612">
    <property type="entry name" value="Teichoic_Acid_Biosynth"/>
</dbReference>
<dbReference type="EMBL" id="BJUJ01000095">
    <property type="protein sequence ID" value="GEK45305.1"/>
    <property type="molecule type" value="Genomic_DNA"/>
</dbReference>
<dbReference type="Proteomes" id="UP000321274">
    <property type="component" value="Unassembled WGS sequence"/>
</dbReference>
<dbReference type="RefSeq" id="WP_162789707.1">
    <property type="nucleotide sequence ID" value="NZ_BJUJ01000095.1"/>
</dbReference>
<dbReference type="InterPro" id="IPR043149">
    <property type="entry name" value="TagF_N"/>
</dbReference>
<dbReference type="PANTHER" id="PTHR37316">
    <property type="entry name" value="TEICHOIC ACID GLYCEROL-PHOSPHATE PRIMASE"/>
    <property type="match status" value="1"/>
</dbReference>
<dbReference type="Gene3D" id="3.40.50.12580">
    <property type="match status" value="1"/>
</dbReference>
<evidence type="ECO:0000256" key="4">
    <source>
        <dbReference type="ARBA" id="ARBA00022679"/>
    </source>
</evidence>
<comment type="caution">
    <text evidence="7">The sequence shown here is derived from an EMBL/GenBank/DDBJ whole genome shotgun (WGS) entry which is preliminary data.</text>
</comment>
<dbReference type="Gene3D" id="3.40.50.11820">
    <property type="match status" value="1"/>
</dbReference>
<dbReference type="PANTHER" id="PTHR37316:SF3">
    <property type="entry name" value="TEICHOIC ACID GLYCEROL-PHOSPHATE TRANSFERASE"/>
    <property type="match status" value="1"/>
</dbReference>
<dbReference type="SUPFAM" id="SSF53756">
    <property type="entry name" value="UDP-Glycosyltransferase/glycogen phosphorylase"/>
    <property type="match status" value="1"/>
</dbReference>
<dbReference type="InterPro" id="IPR043148">
    <property type="entry name" value="TagF_C"/>
</dbReference>
<dbReference type="GO" id="GO:0019350">
    <property type="term" value="P:teichoic acid biosynthetic process"/>
    <property type="evidence" value="ECO:0007669"/>
    <property type="project" value="UniProtKB-KW"/>
</dbReference>
<evidence type="ECO:0000313" key="8">
    <source>
        <dbReference type="Proteomes" id="UP000321274"/>
    </source>
</evidence>